<feature type="transmembrane region" description="Helical" evidence="10">
    <location>
        <begin position="25"/>
        <end position="50"/>
    </location>
</feature>
<evidence type="ECO:0000256" key="7">
    <source>
        <dbReference type="ARBA" id="ARBA00023173"/>
    </source>
</evidence>
<feature type="transmembrane region" description="Helical" evidence="10">
    <location>
        <begin position="239"/>
        <end position="260"/>
    </location>
</feature>
<evidence type="ECO:0000256" key="6">
    <source>
        <dbReference type="ARBA" id="ARBA00023136"/>
    </source>
</evidence>
<dbReference type="PRINTS" id="PR00762">
    <property type="entry name" value="CLCHANNEL"/>
</dbReference>
<keyword evidence="6 10" id="KW-0472">Membrane</keyword>
<dbReference type="InterPro" id="IPR014743">
    <property type="entry name" value="Cl-channel_core"/>
</dbReference>
<keyword evidence="12" id="KW-1185">Reference proteome</keyword>
<evidence type="ECO:0000256" key="9">
    <source>
        <dbReference type="ARBA" id="ARBA00023303"/>
    </source>
</evidence>
<evidence type="ECO:0000313" key="12">
    <source>
        <dbReference type="Proteomes" id="UP001165089"/>
    </source>
</evidence>
<evidence type="ECO:0000256" key="8">
    <source>
        <dbReference type="ARBA" id="ARBA00023214"/>
    </source>
</evidence>
<evidence type="ECO:0000256" key="1">
    <source>
        <dbReference type="ARBA" id="ARBA00004141"/>
    </source>
</evidence>
<dbReference type="InterPro" id="IPR001807">
    <property type="entry name" value="ClC"/>
</dbReference>
<dbReference type="SUPFAM" id="SSF81340">
    <property type="entry name" value="Clc chloride channel"/>
    <property type="match status" value="1"/>
</dbReference>
<proteinExistence type="predicted"/>
<keyword evidence="7" id="KW-0869">Chloride channel</keyword>
<accession>A0ABQ5Q1Q7</accession>
<dbReference type="RefSeq" id="WP_285722102.1">
    <property type="nucleotide sequence ID" value="NZ_BSDD01000001.1"/>
</dbReference>
<feature type="transmembrane region" description="Helical" evidence="10">
    <location>
        <begin position="318"/>
        <end position="338"/>
    </location>
</feature>
<keyword evidence="5" id="KW-0406">Ion transport</keyword>
<feature type="transmembrane region" description="Helical" evidence="10">
    <location>
        <begin position="401"/>
        <end position="418"/>
    </location>
</feature>
<feature type="transmembrane region" description="Helical" evidence="10">
    <location>
        <begin position="62"/>
        <end position="89"/>
    </location>
</feature>
<feature type="transmembrane region" description="Helical" evidence="10">
    <location>
        <begin position="110"/>
        <end position="128"/>
    </location>
</feature>
<keyword evidence="4 10" id="KW-1133">Transmembrane helix</keyword>
<comment type="caution">
    <text evidence="11">The sequence shown here is derived from an EMBL/GenBank/DDBJ whole genome shotgun (WGS) entry which is preliminary data.</text>
</comment>
<feature type="transmembrane region" description="Helical" evidence="10">
    <location>
        <begin position="272"/>
        <end position="294"/>
    </location>
</feature>
<organism evidence="11 12">
    <name type="scientific">Geothrix rubra</name>
    <dbReference type="NCBI Taxonomy" id="2927977"/>
    <lineage>
        <taxon>Bacteria</taxon>
        <taxon>Pseudomonadati</taxon>
        <taxon>Acidobacteriota</taxon>
        <taxon>Holophagae</taxon>
        <taxon>Holophagales</taxon>
        <taxon>Holophagaceae</taxon>
        <taxon>Geothrix</taxon>
    </lineage>
</organism>
<dbReference type="InterPro" id="IPR050368">
    <property type="entry name" value="ClC-type_chloride_channel"/>
</dbReference>
<comment type="subcellular location">
    <subcellularLocation>
        <location evidence="1">Membrane</location>
        <topology evidence="1">Multi-pass membrane protein</topology>
    </subcellularLocation>
</comment>
<dbReference type="PANTHER" id="PTHR43427">
    <property type="entry name" value="CHLORIDE CHANNEL PROTEIN CLC-E"/>
    <property type="match status" value="1"/>
</dbReference>
<evidence type="ECO:0000256" key="2">
    <source>
        <dbReference type="ARBA" id="ARBA00022448"/>
    </source>
</evidence>
<evidence type="ECO:0000256" key="4">
    <source>
        <dbReference type="ARBA" id="ARBA00022989"/>
    </source>
</evidence>
<feature type="transmembrane region" description="Helical" evidence="10">
    <location>
        <begin position="166"/>
        <end position="190"/>
    </location>
</feature>
<dbReference type="Proteomes" id="UP001165089">
    <property type="component" value="Unassembled WGS sequence"/>
</dbReference>
<keyword evidence="2" id="KW-0813">Transport</keyword>
<dbReference type="CDD" id="cd00400">
    <property type="entry name" value="Voltage_gated_ClC"/>
    <property type="match status" value="1"/>
</dbReference>
<dbReference type="Pfam" id="PF00654">
    <property type="entry name" value="Voltage_CLC"/>
    <property type="match status" value="1"/>
</dbReference>
<name>A0ABQ5Q1Q7_9BACT</name>
<sequence>MDINQLLQSRAKRRNLRMLAHGRRILFLMLPLGAFTGWIMGLAVAAYIGLSDRIQRDLTPNHLIVFLPLIGLPLATTILALGGVGEVGLAEDIELSHKDPYKAFPFWKTLVKVAACFATIFLGGSAGLEGPGKWFGAAVGLQCHRLVRYLSHRVKFIRRLLIDAHTMVACGAAGALASVFRAPLSAALFAAEHDGTVRTPNLVPTLVASASGYLVFAAMVGHSPLLALTRPYTLNWHEIWMALPLGLACGLGSSFFSAAQATFRRRLAWIPLPLRGFAGGLGLVLLMLPGHLLLPDVPVVRGGGVELVNHLLTVPPSLRLALIFLGVKVLATALTLGCGGIGGTWLPAVAMGACLGSAFDAWLLPSYPGLLTMLGATAFAGAFNETMLVPVVFLAETTAQASLVVPALVATTVAFLVAREWD</sequence>
<feature type="transmembrane region" description="Helical" evidence="10">
    <location>
        <begin position="370"/>
        <end position="394"/>
    </location>
</feature>
<dbReference type="PANTHER" id="PTHR43427:SF6">
    <property type="entry name" value="CHLORIDE CHANNEL PROTEIN CLC-E"/>
    <property type="match status" value="1"/>
</dbReference>
<keyword evidence="8" id="KW-0868">Chloride</keyword>
<evidence type="ECO:0000256" key="3">
    <source>
        <dbReference type="ARBA" id="ARBA00022692"/>
    </source>
</evidence>
<dbReference type="EMBL" id="BSDD01000001">
    <property type="protein sequence ID" value="GLH68588.1"/>
    <property type="molecule type" value="Genomic_DNA"/>
</dbReference>
<evidence type="ECO:0000256" key="5">
    <source>
        <dbReference type="ARBA" id="ARBA00023065"/>
    </source>
</evidence>
<evidence type="ECO:0000313" key="11">
    <source>
        <dbReference type="EMBL" id="GLH68588.1"/>
    </source>
</evidence>
<keyword evidence="9" id="KW-0407">Ion channel</keyword>
<feature type="transmembrane region" description="Helical" evidence="10">
    <location>
        <begin position="202"/>
        <end position="219"/>
    </location>
</feature>
<evidence type="ECO:0008006" key="13">
    <source>
        <dbReference type="Google" id="ProtNLM"/>
    </source>
</evidence>
<reference evidence="11 12" key="1">
    <citation type="journal article" date="2023" name="Antonie Van Leeuwenhoek">
        <title>Mesoterricola silvestris gen. nov., sp. nov., Mesoterricola sediminis sp. nov., Geothrix oryzae sp. nov., Geothrix edaphica sp. nov., Geothrix rubra sp. nov., and Geothrix limicola sp. nov., six novel members of Acidobacteriota isolated from soils.</title>
        <authorList>
            <person name="Itoh H."/>
            <person name="Sugisawa Y."/>
            <person name="Mise K."/>
            <person name="Xu Z."/>
            <person name="Kuniyasu M."/>
            <person name="Ushijima N."/>
            <person name="Kawano K."/>
            <person name="Kobayashi E."/>
            <person name="Shiratori Y."/>
            <person name="Masuda Y."/>
            <person name="Senoo K."/>
        </authorList>
    </citation>
    <scope>NUCLEOTIDE SEQUENCE [LARGE SCALE GENOMIC DNA]</scope>
    <source>
        <strain evidence="11 12">Red803</strain>
    </source>
</reference>
<protein>
    <recommendedName>
        <fullName evidence="13">Chloride channel protein</fullName>
    </recommendedName>
</protein>
<dbReference type="Gene3D" id="1.10.3080.10">
    <property type="entry name" value="Clc chloride channel"/>
    <property type="match status" value="1"/>
</dbReference>
<evidence type="ECO:0000256" key="10">
    <source>
        <dbReference type="SAM" id="Phobius"/>
    </source>
</evidence>
<gene>
    <name evidence="11" type="ORF">GETHPA_01210</name>
</gene>
<keyword evidence="3 10" id="KW-0812">Transmembrane</keyword>